<comment type="caution">
    <text evidence="3">The sequence shown here is derived from an EMBL/GenBank/DDBJ whole genome shotgun (WGS) entry which is preliminary data.</text>
</comment>
<dbReference type="Pfam" id="PF03061">
    <property type="entry name" value="4HBT"/>
    <property type="match status" value="1"/>
</dbReference>
<evidence type="ECO:0000313" key="3">
    <source>
        <dbReference type="EMBL" id="MBA4502138.1"/>
    </source>
</evidence>
<dbReference type="RefSeq" id="WP_181738671.1">
    <property type="nucleotide sequence ID" value="NZ_JACEMT010000043.1"/>
</dbReference>
<dbReference type="InterPro" id="IPR029069">
    <property type="entry name" value="HotDog_dom_sf"/>
</dbReference>
<proteinExistence type="predicted"/>
<evidence type="ECO:0000259" key="2">
    <source>
        <dbReference type="Pfam" id="PF03061"/>
    </source>
</evidence>
<dbReference type="PANTHER" id="PTHR43240:SF7">
    <property type="entry name" value="BLR7284 PROTEIN"/>
    <property type="match status" value="1"/>
</dbReference>
<dbReference type="AlphaFoldDB" id="A0A7W2ACJ1"/>
<sequence>MSEMNDYNARCTRFLHAQPHMQKLGIRLIKAEKNAATLVLPVQSQLISKVLDTYLHGGVLTTLVDAASSVSTLCALERFELCPTLDLRIDHMRTPVQSQPLYVSAECYRVTRSVLFTRASVYQESPSRPVAYAIATFMRPGDGNTDSAFRAMIEGGNDAATA</sequence>
<gene>
    <name evidence="3" type="ORF">H1S06_07130</name>
</gene>
<dbReference type="PANTHER" id="PTHR43240">
    <property type="entry name" value="1,4-DIHYDROXY-2-NAPHTHOYL-COA THIOESTERASE 1"/>
    <property type="match status" value="1"/>
</dbReference>
<accession>A0A7W2ACJ1</accession>
<keyword evidence="4" id="KW-1185">Reference proteome</keyword>
<dbReference type="InterPro" id="IPR006683">
    <property type="entry name" value="Thioestr_dom"/>
</dbReference>
<organism evidence="3 4">
    <name type="scientific">Marinobacterium marinum</name>
    <dbReference type="NCBI Taxonomy" id="2756129"/>
    <lineage>
        <taxon>Bacteria</taxon>
        <taxon>Pseudomonadati</taxon>
        <taxon>Pseudomonadota</taxon>
        <taxon>Gammaproteobacteria</taxon>
        <taxon>Oceanospirillales</taxon>
        <taxon>Oceanospirillaceae</taxon>
        <taxon>Marinobacterium</taxon>
    </lineage>
</organism>
<reference evidence="3 4" key="1">
    <citation type="submission" date="2020-07" db="EMBL/GenBank/DDBJ databases">
        <title>Bacterium isolated from marien macroalgae.</title>
        <authorList>
            <person name="Zhu K."/>
            <person name="Lu D."/>
            <person name="Du Z."/>
        </authorList>
    </citation>
    <scope>NUCLEOTIDE SEQUENCE [LARGE SCALE GENOMIC DNA]</scope>
    <source>
        <strain evidence="3 4">3-1745</strain>
    </source>
</reference>
<dbReference type="NCBIfam" id="TIGR00369">
    <property type="entry name" value="unchar_dom_1"/>
    <property type="match status" value="1"/>
</dbReference>
<dbReference type="SUPFAM" id="SSF54637">
    <property type="entry name" value="Thioesterase/thiol ester dehydrase-isomerase"/>
    <property type="match status" value="1"/>
</dbReference>
<dbReference type="InterPro" id="IPR003736">
    <property type="entry name" value="PAAI_dom"/>
</dbReference>
<dbReference type="EMBL" id="JACEMT010000043">
    <property type="protein sequence ID" value="MBA4502138.1"/>
    <property type="molecule type" value="Genomic_DNA"/>
</dbReference>
<feature type="domain" description="Thioesterase" evidence="2">
    <location>
        <begin position="54"/>
        <end position="126"/>
    </location>
</feature>
<dbReference type="GO" id="GO:0005829">
    <property type="term" value="C:cytosol"/>
    <property type="evidence" value="ECO:0007669"/>
    <property type="project" value="TreeGrafter"/>
</dbReference>
<dbReference type="GO" id="GO:0061522">
    <property type="term" value="F:1,4-dihydroxy-2-naphthoyl-CoA thioesterase activity"/>
    <property type="evidence" value="ECO:0007669"/>
    <property type="project" value="TreeGrafter"/>
</dbReference>
<evidence type="ECO:0000313" key="4">
    <source>
        <dbReference type="Proteomes" id="UP000538931"/>
    </source>
</evidence>
<dbReference type="Proteomes" id="UP000538931">
    <property type="component" value="Unassembled WGS sequence"/>
</dbReference>
<dbReference type="CDD" id="cd03443">
    <property type="entry name" value="PaaI_thioesterase"/>
    <property type="match status" value="1"/>
</dbReference>
<keyword evidence="1" id="KW-0378">Hydrolase</keyword>
<protein>
    <submittedName>
        <fullName evidence="3">PaaI family thioesterase</fullName>
    </submittedName>
</protein>
<name>A0A7W2ACJ1_9GAMM</name>
<evidence type="ECO:0000256" key="1">
    <source>
        <dbReference type="ARBA" id="ARBA00022801"/>
    </source>
</evidence>
<dbReference type="Gene3D" id="3.10.129.10">
    <property type="entry name" value="Hotdog Thioesterase"/>
    <property type="match status" value="1"/>
</dbReference>